<dbReference type="Gene3D" id="3.90.1720.10">
    <property type="entry name" value="endopeptidase domain like (from Nostoc punctiforme)"/>
    <property type="match status" value="1"/>
</dbReference>
<evidence type="ECO:0000256" key="1">
    <source>
        <dbReference type="ARBA" id="ARBA00007074"/>
    </source>
</evidence>
<name>A0A847S847_9NEIS</name>
<dbReference type="GO" id="GO:0006508">
    <property type="term" value="P:proteolysis"/>
    <property type="evidence" value="ECO:0007669"/>
    <property type="project" value="UniProtKB-KW"/>
</dbReference>
<gene>
    <name evidence="7" type="ORF">HF682_12265</name>
</gene>
<keyword evidence="3" id="KW-0378">Hydrolase</keyword>
<dbReference type="RefSeq" id="WP_168877559.1">
    <property type="nucleotide sequence ID" value="NZ_JABAIM010000002.1"/>
</dbReference>
<dbReference type="PROSITE" id="PS51935">
    <property type="entry name" value="NLPC_P60"/>
    <property type="match status" value="1"/>
</dbReference>
<evidence type="ECO:0000313" key="8">
    <source>
        <dbReference type="Proteomes" id="UP000587991"/>
    </source>
</evidence>
<evidence type="ECO:0000256" key="4">
    <source>
        <dbReference type="ARBA" id="ARBA00022807"/>
    </source>
</evidence>
<dbReference type="EMBL" id="JABAIM010000002">
    <property type="protein sequence ID" value="NLR75933.1"/>
    <property type="molecule type" value="Genomic_DNA"/>
</dbReference>
<evidence type="ECO:0000313" key="7">
    <source>
        <dbReference type="EMBL" id="NLR75933.1"/>
    </source>
</evidence>
<keyword evidence="4" id="KW-0788">Thiol protease</keyword>
<comment type="similarity">
    <text evidence="1">Belongs to the peptidase C40 family.</text>
</comment>
<keyword evidence="2" id="KW-0645">Protease</keyword>
<proteinExistence type="inferred from homology"/>
<reference evidence="7 8" key="1">
    <citation type="submission" date="2020-04" db="EMBL/GenBank/DDBJ databases">
        <title>Draft genome of Leeia sp. IMCC25680.</title>
        <authorList>
            <person name="Song J."/>
            <person name="Cho J.-C."/>
        </authorList>
    </citation>
    <scope>NUCLEOTIDE SEQUENCE [LARGE SCALE GENOMIC DNA]</scope>
    <source>
        <strain evidence="7 8">IMCC25680</strain>
    </source>
</reference>
<dbReference type="InterPro" id="IPR051202">
    <property type="entry name" value="Peptidase_C40"/>
</dbReference>
<accession>A0A847S847</accession>
<evidence type="ECO:0000256" key="5">
    <source>
        <dbReference type="SAM" id="SignalP"/>
    </source>
</evidence>
<keyword evidence="5" id="KW-0732">Signal</keyword>
<dbReference type="PANTHER" id="PTHR47053">
    <property type="entry name" value="MUREIN DD-ENDOPEPTIDASE MEPH-RELATED"/>
    <property type="match status" value="1"/>
</dbReference>
<feature type="chain" id="PRO_5032391231" evidence="5">
    <location>
        <begin position="24"/>
        <end position="169"/>
    </location>
</feature>
<dbReference type="InterPro" id="IPR038765">
    <property type="entry name" value="Papain-like_cys_pep_sf"/>
</dbReference>
<organism evidence="7 8">
    <name type="scientific">Leeia aquatica</name>
    <dbReference type="NCBI Taxonomy" id="2725557"/>
    <lineage>
        <taxon>Bacteria</taxon>
        <taxon>Pseudomonadati</taxon>
        <taxon>Pseudomonadota</taxon>
        <taxon>Betaproteobacteria</taxon>
        <taxon>Neisseriales</taxon>
        <taxon>Leeiaceae</taxon>
        <taxon>Leeia</taxon>
    </lineage>
</organism>
<dbReference type="Pfam" id="PF00877">
    <property type="entry name" value="NLPC_P60"/>
    <property type="match status" value="1"/>
</dbReference>
<dbReference type="SUPFAM" id="SSF54001">
    <property type="entry name" value="Cysteine proteinases"/>
    <property type="match status" value="1"/>
</dbReference>
<dbReference type="GO" id="GO:0008234">
    <property type="term" value="F:cysteine-type peptidase activity"/>
    <property type="evidence" value="ECO:0007669"/>
    <property type="project" value="UniProtKB-KW"/>
</dbReference>
<dbReference type="AlphaFoldDB" id="A0A847S847"/>
<evidence type="ECO:0000256" key="3">
    <source>
        <dbReference type="ARBA" id="ARBA00022801"/>
    </source>
</evidence>
<dbReference type="PROSITE" id="PS51257">
    <property type="entry name" value="PROKAR_LIPOPROTEIN"/>
    <property type="match status" value="1"/>
</dbReference>
<sequence length="169" mass="18044">MKCYSKMASIALAALLLAGCPSRTPPATSSSKPVPVGKRVEVASSHREEVTLYALGLLNTEYRYGGSSPEGGLDCSGLVSHIFAKATGVLLPHNAAAIASLARPLERSALQAGDLVFFNTLGRPFSHMGVYLGEDKFIHAPSSGKLVRIDLLSNRYYASRFEGGRTLFQ</sequence>
<evidence type="ECO:0000259" key="6">
    <source>
        <dbReference type="PROSITE" id="PS51935"/>
    </source>
</evidence>
<dbReference type="Proteomes" id="UP000587991">
    <property type="component" value="Unassembled WGS sequence"/>
</dbReference>
<feature type="signal peptide" evidence="5">
    <location>
        <begin position="1"/>
        <end position="23"/>
    </location>
</feature>
<dbReference type="PANTHER" id="PTHR47053:SF1">
    <property type="entry name" value="MUREIN DD-ENDOPEPTIDASE MEPH-RELATED"/>
    <property type="match status" value="1"/>
</dbReference>
<comment type="caution">
    <text evidence="7">The sequence shown here is derived from an EMBL/GenBank/DDBJ whole genome shotgun (WGS) entry which is preliminary data.</text>
</comment>
<feature type="domain" description="NlpC/P60" evidence="6">
    <location>
        <begin position="44"/>
        <end position="168"/>
    </location>
</feature>
<evidence type="ECO:0000256" key="2">
    <source>
        <dbReference type="ARBA" id="ARBA00022670"/>
    </source>
</evidence>
<keyword evidence="8" id="KW-1185">Reference proteome</keyword>
<dbReference type="InterPro" id="IPR000064">
    <property type="entry name" value="NLP_P60_dom"/>
</dbReference>
<protein>
    <submittedName>
        <fullName evidence="7">C40 family peptidase</fullName>
    </submittedName>
</protein>